<dbReference type="Proteomes" id="UP000290572">
    <property type="component" value="Unassembled WGS sequence"/>
</dbReference>
<gene>
    <name evidence="2" type="ORF">ROHU_031290</name>
</gene>
<reference evidence="2 3" key="1">
    <citation type="submission" date="2018-03" db="EMBL/GenBank/DDBJ databases">
        <title>Draft genome sequence of Rohu Carp (Labeo rohita).</title>
        <authorList>
            <person name="Das P."/>
            <person name="Kushwaha B."/>
            <person name="Joshi C.G."/>
            <person name="Kumar D."/>
            <person name="Nagpure N.S."/>
            <person name="Sahoo L."/>
            <person name="Das S.P."/>
            <person name="Bit A."/>
            <person name="Patnaik S."/>
            <person name="Meher P.K."/>
            <person name="Jayasankar P."/>
            <person name="Koringa P.G."/>
            <person name="Patel N.V."/>
            <person name="Hinsu A.T."/>
            <person name="Kumar R."/>
            <person name="Pandey M."/>
            <person name="Agarwal S."/>
            <person name="Srivastava S."/>
            <person name="Singh M."/>
            <person name="Iquebal M.A."/>
            <person name="Jaiswal S."/>
            <person name="Angadi U.B."/>
            <person name="Kumar N."/>
            <person name="Raza M."/>
            <person name="Shah T.M."/>
            <person name="Rai A."/>
            <person name="Jena J.K."/>
        </authorList>
    </citation>
    <scope>NUCLEOTIDE SEQUENCE [LARGE SCALE GENOMIC DNA]</scope>
    <source>
        <strain evidence="2">DASCIFA01</strain>
        <tissue evidence="2">Testis</tissue>
    </source>
</reference>
<evidence type="ECO:0000313" key="3">
    <source>
        <dbReference type="Proteomes" id="UP000290572"/>
    </source>
</evidence>
<protein>
    <submittedName>
        <fullName evidence="2">Uncharacterized protein</fullName>
    </submittedName>
</protein>
<evidence type="ECO:0000313" key="2">
    <source>
        <dbReference type="EMBL" id="RXN09623.1"/>
    </source>
</evidence>
<name>A0A498LPR2_LABRO</name>
<proteinExistence type="predicted"/>
<comment type="caution">
    <text evidence="2">The sequence shown here is derived from an EMBL/GenBank/DDBJ whole genome shotgun (WGS) entry which is preliminary data.</text>
</comment>
<dbReference type="EMBL" id="QBIY01013255">
    <property type="protein sequence ID" value="RXN09623.1"/>
    <property type="molecule type" value="Genomic_DNA"/>
</dbReference>
<feature type="region of interest" description="Disordered" evidence="1">
    <location>
        <begin position="107"/>
        <end position="159"/>
    </location>
</feature>
<evidence type="ECO:0000256" key="1">
    <source>
        <dbReference type="SAM" id="MobiDB-lite"/>
    </source>
</evidence>
<accession>A0A498LPR2</accession>
<dbReference type="AlphaFoldDB" id="A0A498LPR2"/>
<organism evidence="2 3">
    <name type="scientific">Labeo rohita</name>
    <name type="common">Indian major carp</name>
    <name type="synonym">Cyprinus rohita</name>
    <dbReference type="NCBI Taxonomy" id="84645"/>
    <lineage>
        <taxon>Eukaryota</taxon>
        <taxon>Metazoa</taxon>
        <taxon>Chordata</taxon>
        <taxon>Craniata</taxon>
        <taxon>Vertebrata</taxon>
        <taxon>Euteleostomi</taxon>
        <taxon>Actinopterygii</taxon>
        <taxon>Neopterygii</taxon>
        <taxon>Teleostei</taxon>
        <taxon>Ostariophysi</taxon>
        <taxon>Cypriniformes</taxon>
        <taxon>Cyprinidae</taxon>
        <taxon>Labeoninae</taxon>
        <taxon>Labeonini</taxon>
        <taxon>Labeo</taxon>
    </lineage>
</organism>
<sequence length="159" mass="18496">MLWIELQGLLHGKIYRLQRGNHPRNNTESRVIEDGIRSQDVLLPVLQEAVKRMGWGVQKGRPGEQSVEMFQGWRTWLHPKPIGLGENFREDVFQYTSVLDRSASHWRELDAGQTQPETRRTSGDVLQWGRMECEGQDPDQSKKKSNNERGAIFNSRKRK</sequence>
<keyword evidence="3" id="KW-1185">Reference proteome</keyword>